<dbReference type="SUPFAM" id="SSF144232">
    <property type="entry name" value="HIT/MYND zinc finger-like"/>
    <property type="match status" value="1"/>
</dbReference>
<dbReference type="PROSITE" id="PS50865">
    <property type="entry name" value="ZF_MYND_2"/>
    <property type="match status" value="1"/>
</dbReference>
<keyword evidence="3 6" id="KW-0863">Zinc-finger</keyword>
<dbReference type="AlphaFoldDB" id="A0AAD3CI32"/>
<dbReference type="GO" id="GO:0008270">
    <property type="term" value="F:zinc ion binding"/>
    <property type="evidence" value="ECO:0007669"/>
    <property type="project" value="UniProtKB-KW"/>
</dbReference>
<reference evidence="8 9" key="1">
    <citation type="journal article" date="2021" name="Sci. Rep.">
        <title>The genome of the diatom Chaetoceros tenuissimus carries an ancient integrated fragment of an extant virus.</title>
        <authorList>
            <person name="Hongo Y."/>
            <person name="Kimura K."/>
            <person name="Takaki Y."/>
            <person name="Yoshida Y."/>
            <person name="Baba S."/>
            <person name="Kobayashi G."/>
            <person name="Nagasaki K."/>
            <person name="Hano T."/>
            <person name="Tomaru Y."/>
        </authorList>
    </citation>
    <scope>NUCLEOTIDE SEQUENCE [LARGE SCALE GENOMIC DNA]</scope>
    <source>
        <strain evidence="8 9">NIES-3715</strain>
    </source>
</reference>
<evidence type="ECO:0000256" key="3">
    <source>
        <dbReference type="ARBA" id="ARBA00022771"/>
    </source>
</evidence>
<dbReference type="EMBL" id="BLLK01000022">
    <property type="protein sequence ID" value="GFH46256.1"/>
    <property type="molecule type" value="Genomic_DNA"/>
</dbReference>
<keyword evidence="1" id="KW-0479">Metal-binding</keyword>
<dbReference type="Gene3D" id="1.25.40.10">
    <property type="entry name" value="Tetratricopeptide repeat domain"/>
    <property type="match status" value="1"/>
</dbReference>
<keyword evidence="2" id="KW-0677">Repeat</keyword>
<name>A0AAD3CI32_9STRA</name>
<evidence type="ECO:0000256" key="5">
    <source>
        <dbReference type="ARBA" id="ARBA00022833"/>
    </source>
</evidence>
<dbReference type="SUPFAM" id="SSF48452">
    <property type="entry name" value="TPR-like"/>
    <property type="match status" value="1"/>
</dbReference>
<dbReference type="Gene3D" id="6.10.140.2220">
    <property type="match status" value="1"/>
</dbReference>
<proteinExistence type="predicted"/>
<protein>
    <recommendedName>
        <fullName evidence="7">MYND-type domain-containing protein</fullName>
    </recommendedName>
</protein>
<evidence type="ECO:0000259" key="7">
    <source>
        <dbReference type="PROSITE" id="PS50865"/>
    </source>
</evidence>
<dbReference type="PANTHER" id="PTHR22904">
    <property type="entry name" value="TPR REPEAT CONTAINING PROTEIN"/>
    <property type="match status" value="1"/>
</dbReference>
<evidence type="ECO:0000256" key="1">
    <source>
        <dbReference type="ARBA" id="ARBA00022723"/>
    </source>
</evidence>
<evidence type="ECO:0000256" key="6">
    <source>
        <dbReference type="PROSITE-ProRule" id="PRU00134"/>
    </source>
</evidence>
<keyword evidence="5" id="KW-0862">Zinc</keyword>
<feature type="domain" description="MYND-type" evidence="7">
    <location>
        <begin position="148"/>
        <end position="179"/>
    </location>
</feature>
<comment type="caution">
    <text evidence="8">The sequence shown here is derived from an EMBL/GenBank/DDBJ whole genome shotgun (WGS) entry which is preliminary data.</text>
</comment>
<dbReference type="InterPro" id="IPR002893">
    <property type="entry name" value="Znf_MYND"/>
</dbReference>
<organism evidence="8 9">
    <name type="scientific">Chaetoceros tenuissimus</name>
    <dbReference type="NCBI Taxonomy" id="426638"/>
    <lineage>
        <taxon>Eukaryota</taxon>
        <taxon>Sar</taxon>
        <taxon>Stramenopiles</taxon>
        <taxon>Ochrophyta</taxon>
        <taxon>Bacillariophyta</taxon>
        <taxon>Coscinodiscophyceae</taxon>
        <taxon>Chaetocerotophycidae</taxon>
        <taxon>Chaetocerotales</taxon>
        <taxon>Chaetocerotaceae</taxon>
        <taxon>Chaetoceros</taxon>
    </lineage>
</organism>
<dbReference type="InterPro" id="IPR011990">
    <property type="entry name" value="TPR-like_helical_dom_sf"/>
</dbReference>
<evidence type="ECO:0000313" key="9">
    <source>
        <dbReference type="Proteomes" id="UP001054902"/>
    </source>
</evidence>
<accession>A0AAD3CI32</accession>
<keyword evidence="4" id="KW-0802">TPR repeat</keyword>
<gene>
    <name evidence="8" type="ORF">CTEN210_02730</name>
</gene>
<dbReference type="Proteomes" id="UP001054902">
    <property type="component" value="Unassembled WGS sequence"/>
</dbReference>
<dbReference type="PANTHER" id="PTHR22904:SF523">
    <property type="entry name" value="STRESS-INDUCED-PHOSPHOPROTEIN 1"/>
    <property type="match status" value="1"/>
</dbReference>
<dbReference type="GO" id="GO:0051879">
    <property type="term" value="F:Hsp90 protein binding"/>
    <property type="evidence" value="ECO:0007669"/>
    <property type="project" value="TreeGrafter"/>
</dbReference>
<evidence type="ECO:0000256" key="4">
    <source>
        <dbReference type="ARBA" id="ARBA00022803"/>
    </source>
</evidence>
<dbReference type="Pfam" id="PF01753">
    <property type="entry name" value="zf-MYND"/>
    <property type="match status" value="2"/>
</dbReference>
<sequence length="538" mass="61869">MSAPMDALCKEAAKLKLEGNELFKAKKYEAAASKYREAIDKDQCNAVYYTNLCACLNQLKLYKEMNTVASKCIAMNENSVKGHYWLIMSFKKQKKYKEAFVQCDSSLEKFPDNSDIKLLQAEISMKVKRCANEKCPVLVANQVDLFQCSACKDTSGTIDTYYCSRDCQKSDWPRHKTICQVTSKQACCSLCKKMFDYEKKVLCQTCKAIFYCSDKCKEEDKEQHQRVQKCRPFSKEMELFEKWYESEYAVPALSELATHAMTKQEFLSNDLEFFVSINLRFCGRYCSFVPIEPPKIVYKSHMNPEEKEFMSMIKKKVGSLNLCQVILVKFAPRDGGNKFGQFRVQGYTSVGNYQRLTFEEAMTSNFNHVNCRDNPIIPPTWKNNYSEHLAHWAAEAKENGVLVDFVLASLGYQSKASQKSSENYAVILEFIFGEQFGEIKGLLSHDIMDISGITWTAKMPVKRISKNTCDENHVEFSLTMVCKHGSGFYTLLPIQISLEQISAFQKKDYDDEVMEKLWQDLLKIPFPKCPPTPEYPDI</sequence>
<evidence type="ECO:0000313" key="8">
    <source>
        <dbReference type="EMBL" id="GFH46256.1"/>
    </source>
</evidence>
<evidence type="ECO:0000256" key="2">
    <source>
        <dbReference type="ARBA" id="ARBA00022737"/>
    </source>
</evidence>
<keyword evidence="9" id="KW-1185">Reference proteome</keyword>